<evidence type="ECO:0000313" key="3">
    <source>
        <dbReference type="EMBL" id="TXE11950.1"/>
    </source>
</evidence>
<gene>
    <name evidence="3" type="ORF">FUA26_07770</name>
</gene>
<dbReference type="Proteomes" id="UP000321790">
    <property type="component" value="Unassembled WGS sequence"/>
</dbReference>
<dbReference type="OrthoDB" id="9813550at2"/>
<dbReference type="InterPro" id="IPR001173">
    <property type="entry name" value="Glyco_trans_2-like"/>
</dbReference>
<dbReference type="InterPro" id="IPR029044">
    <property type="entry name" value="Nucleotide-diphossugar_trans"/>
</dbReference>
<dbReference type="AlphaFoldDB" id="A0A5C7ATB0"/>
<dbReference type="Gene3D" id="3.90.550.10">
    <property type="entry name" value="Spore Coat Polysaccharide Biosynthesis Protein SpsA, Chain A"/>
    <property type="match status" value="1"/>
</dbReference>
<feature type="transmembrane region" description="Helical" evidence="1">
    <location>
        <begin position="267"/>
        <end position="284"/>
    </location>
</feature>
<name>A0A5C7ATB0_9FLAO</name>
<feature type="transmembrane region" description="Helical" evidence="1">
    <location>
        <begin position="290"/>
        <end position="310"/>
    </location>
</feature>
<evidence type="ECO:0000313" key="4">
    <source>
        <dbReference type="Proteomes" id="UP000321790"/>
    </source>
</evidence>
<organism evidence="3 4">
    <name type="scientific">Seonamhaeicola algicola</name>
    <dbReference type="NCBI Taxonomy" id="1719036"/>
    <lineage>
        <taxon>Bacteria</taxon>
        <taxon>Pseudomonadati</taxon>
        <taxon>Bacteroidota</taxon>
        <taxon>Flavobacteriia</taxon>
        <taxon>Flavobacteriales</taxon>
        <taxon>Flavobacteriaceae</taxon>
    </lineage>
</organism>
<dbReference type="InterPro" id="IPR050834">
    <property type="entry name" value="Glycosyltransf_2"/>
</dbReference>
<comment type="caution">
    <text evidence="3">The sequence shown here is derived from an EMBL/GenBank/DDBJ whole genome shotgun (WGS) entry which is preliminary data.</text>
</comment>
<feature type="transmembrane region" description="Helical" evidence="1">
    <location>
        <begin position="240"/>
        <end position="260"/>
    </location>
</feature>
<dbReference type="PANTHER" id="PTHR43685:SF2">
    <property type="entry name" value="GLYCOSYLTRANSFERASE 2-LIKE DOMAIN-CONTAINING PROTEIN"/>
    <property type="match status" value="1"/>
</dbReference>
<proteinExistence type="predicted"/>
<accession>A0A5C7ATB0</accession>
<dbReference type="SUPFAM" id="SSF53448">
    <property type="entry name" value="Nucleotide-diphospho-sugar transferases"/>
    <property type="match status" value="1"/>
</dbReference>
<keyword evidence="4" id="KW-1185">Reference proteome</keyword>
<feature type="domain" description="Glycosyltransferase 2-like" evidence="2">
    <location>
        <begin position="6"/>
        <end position="134"/>
    </location>
</feature>
<keyword evidence="1" id="KW-1133">Transmembrane helix</keyword>
<dbReference type="EMBL" id="VOSC01000019">
    <property type="protein sequence ID" value="TXE11950.1"/>
    <property type="molecule type" value="Genomic_DNA"/>
</dbReference>
<keyword evidence="1" id="KW-0812">Transmembrane</keyword>
<sequence length="334" mass="37910">MALQFSFIIPVYNRPDETLELLQSFVNLKTNTPFEIVIVEDGSTITSKNIVEQFNTILNIAYYFKPNSGPGDSRNFGMQKAKGNYFIILDSDVILPPNYLNAVEKSLNKNYVDCFGGPDAAHQSFSNLQKAINFSMTSVITTGGIRGNKNSVGKFQPRSFNMGISKQAFQASNGFGRIHPGEDPDLSIRLWNLGYKTKLISNAKVFHKRRISWKKFYIQVHKFGMVRPILNTWHPSTKKITYWFPTIFCLGFLIALLLVLFNFNNLLFAYALYFVLAFFVALATTKNLEVSVLAIPAICVQFFGYGYGFLKSTWAVGVLKKQPEARFPKLFFKK</sequence>
<evidence type="ECO:0000259" key="2">
    <source>
        <dbReference type="Pfam" id="PF00535"/>
    </source>
</evidence>
<dbReference type="Pfam" id="PF00535">
    <property type="entry name" value="Glycos_transf_2"/>
    <property type="match status" value="1"/>
</dbReference>
<protein>
    <submittedName>
        <fullName evidence="3">Glycosyltransferase family 2 protein</fullName>
    </submittedName>
</protein>
<dbReference type="PANTHER" id="PTHR43685">
    <property type="entry name" value="GLYCOSYLTRANSFERASE"/>
    <property type="match status" value="1"/>
</dbReference>
<evidence type="ECO:0000256" key="1">
    <source>
        <dbReference type="SAM" id="Phobius"/>
    </source>
</evidence>
<keyword evidence="3" id="KW-0808">Transferase</keyword>
<dbReference type="RefSeq" id="WP_147133945.1">
    <property type="nucleotide sequence ID" value="NZ_VOSC01000019.1"/>
</dbReference>
<dbReference type="GO" id="GO:0016740">
    <property type="term" value="F:transferase activity"/>
    <property type="evidence" value="ECO:0007669"/>
    <property type="project" value="UniProtKB-KW"/>
</dbReference>
<keyword evidence="1" id="KW-0472">Membrane</keyword>
<dbReference type="CDD" id="cd00761">
    <property type="entry name" value="Glyco_tranf_GTA_type"/>
    <property type="match status" value="1"/>
</dbReference>
<reference evidence="4" key="1">
    <citation type="submission" date="2019-08" db="EMBL/GenBank/DDBJ databases">
        <title>Seonamhaeicola sediminis sp. nov., isolated from marine sediment.</title>
        <authorList>
            <person name="Cao W.R."/>
        </authorList>
    </citation>
    <scope>NUCLEOTIDE SEQUENCE [LARGE SCALE GENOMIC DNA]</scope>
    <source>
        <strain evidence="4">Gy8</strain>
    </source>
</reference>